<dbReference type="EMBL" id="VFOZ01000002">
    <property type="protein sequence ID" value="TQL90341.1"/>
    <property type="molecule type" value="Genomic_DNA"/>
</dbReference>
<protein>
    <submittedName>
        <fullName evidence="3">Fe-S cluster biogenesis protein NfuA</fullName>
    </submittedName>
</protein>
<dbReference type="OrthoDB" id="9798220at2"/>
<comment type="function">
    <text evidence="1">May be involved in the formation or repair of [Fe-S] clusters present in iron-sulfur proteins.</text>
</comment>
<comment type="caution">
    <text evidence="3">The sequence shown here is derived from an EMBL/GenBank/DDBJ whole genome shotgun (WGS) entry which is preliminary data.</text>
</comment>
<dbReference type="Proteomes" id="UP000316096">
    <property type="component" value="Unassembled WGS sequence"/>
</dbReference>
<reference evidence="3 4" key="1">
    <citation type="submission" date="2019-06" db="EMBL/GenBank/DDBJ databases">
        <title>Sequencing the genomes of 1000 actinobacteria strains.</title>
        <authorList>
            <person name="Klenk H.-P."/>
        </authorList>
    </citation>
    <scope>NUCLEOTIDE SEQUENCE [LARGE SCALE GENOMIC DNA]</scope>
    <source>
        <strain evidence="3 4">DSM 102200</strain>
    </source>
</reference>
<dbReference type="InterPro" id="IPR034904">
    <property type="entry name" value="FSCA_dom_sf"/>
</dbReference>
<proteinExistence type="predicted"/>
<evidence type="ECO:0000313" key="4">
    <source>
        <dbReference type="Proteomes" id="UP000316096"/>
    </source>
</evidence>
<dbReference type="GO" id="GO:0005506">
    <property type="term" value="F:iron ion binding"/>
    <property type="evidence" value="ECO:0007669"/>
    <property type="project" value="InterPro"/>
</dbReference>
<keyword evidence="4" id="KW-1185">Reference proteome</keyword>
<accession>A0A543BZU0</accession>
<gene>
    <name evidence="3" type="ORF">FB559_7644</name>
</gene>
<dbReference type="Gene3D" id="3.30.300.130">
    <property type="entry name" value="Fe-S cluster assembly (FSCA)"/>
    <property type="match status" value="1"/>
</dbReference>
<dbReference type="GO" id="GO:0051536">
    <property type="term" value="F:iron-sulfur cluster binding"/>
    <property type="evidence" value="ECO:0007669"/>
    <property type="project" value="InterPro"/>
</dbReference>
<dbReference type="PANTHER" id="PTHR11178">
    <property type="entry name" value="IRON-SULFUR CLUSTER SCAFFOLD PROTEIN NFU-RELATED"/>
    <property type="match status" value="1"/>
</dbReference>
<dbReference type="AlphaFoldDB" id="A0A543BZU0"/>
<evidence type="ECO:0000256" key="1">
    <source>
        <dbReference type="ARBA" id="ARBA00049958"/>
    </source>
</evidence>
<dbReference type="GO" id="GO:0016226">
    <property type="term" value="P:iron-sulfur cluster assembly"/>
    <property type="evidence" value="ECO:0007669"/>
    <property type="project" value="InterPro"/>
</dbReference>
<dbReference type="Pfam" id="PF01106">
    <property type="entry name" value="NifU"/>
    <property type="match status" value="1"/>
</dbReference>
<sequence>MPGSKDVKDAGARVEQLLAEIDDPADRDRAEELVTALIEVYGAGLARILEMVGDETARTLAGDNLVGSLLIVHDIHPLNTAERVRGALERVRPYLGSHAGGVELLGIDLSGVVRLRLEGNCSGCPSSQVTATMSIERAILEDAPEITEVVVEGVAAEPTLLQIHPYQGKECAVPEEVSS</sequence>
<dbReference type="SUPFAM" id="SSF117916">
    <property type="entry name" value="Fe-S cluster assembly (FSCA) domain-like"/>
    <property type="match status" value="1"/>
</dbReference>
<feature type="domain" description="NIF system FeS cluster assembly NifU C-terminal" evidence="2">
    <location>
        <begin position="85"/>
        <end position="150"/>
    </location>
</feature>
<evidence type="ECO:0000259" key="2">
    <source>
        <dbReference type="Pfam" id="PF01106"/>
    </source>
</evidence>
<organism evidence="3 4">
    <name type="scientific">Actinoallomurus bryophytorum</name>
    <dbReference type="NCBI Taxonomy" id="1490222"/>
    <lineage>
        <taxon>Bacteria</taxon>
        <taxon>Bacillati</taxon>
        <taxon>Actinomycetota</taxon>
        <taxon>Actinomycetes</taxon>
        <taxon>Streptosporangiales</taxon>
        <taxon>Thermomonosporaceae</taxon>
        <taxon>Actinoallomurus</taxon>
    </lineage>
</organism>
<dbReference type="InterPro" id="IPR001075">
    <property type="entry name" value="NIF_FeS_clus_asmbl_NifU_C"/>
</dbReference>
<name>A0A543BZU0_9ACTN</name>
<dbReference type="RefSeq" id="WP_141962386.1">
    <property type="nucleotide sequence ID" value="NZ_VFOZ01000002.1"/>
</dbReference>
<evidence type="ECO:0000313" key="3">
    <source>
        <dbReference type="EMBL" id="TQL90341.1"/>
    </source>
</evidence>